<dbReference type="EMBL" id="MU865348">
    <property type="protein sequence ID" value="KAK4226380.1"/>
    <property type="molecule type" value="Genomic_DNA"/>
</dbReference>
<feature type="transmembrane region" description="Helical" evidence="1">
    <location>
        <begin position="16"/>
        <end position="34"/>
    </location>
</feature>
<reference evidence="2" key="2">
    <citation type="submission" date="2023-05" db="EMBL/GenBank/DDBJ databases">
        <authorList>
            <consortium name="Lawrence Berkeley National Laboratory"/>
            <person name="Steindorff A."/>
            <person name="Hensen N."/>
            <person name="Bonometti L."/>
            <person name="Westerberg I."/>
            <person name="Brannstrom I.O."/>
            <person name="Guillou S."/>
            <person name="Cros-Aarteil S."/>
            <person name="Calhoun S."/>
            <person name="Haridas S."/>
            <person name="Kuo A."/>
            <person name="Mondo S."/>
            <person name="Pangilinan J."/>
            <person name="Riley R."/>
            <person name="Labutti K."/>
            <person name="Andreopoulos B."/>
            <person name="Lipzen A."/>
            <person name="Chen C."/>
            <person name="Yanf M."/>
            <person name="Daum C."/>
            <person name="Ng V."/>
            <person name="Clum A."/>
            <person name="Ohm R."/>
            <person name="Martin F."/>
            <person name="Silar P."/>
            <person name="Natvig D."/>
            <person name="Lalanne C."/>
            <person name="Gautier V."/>
            <person name="Ament-Velasquez S.L."/>
            <person name="Kruys A."/>
            <person name="Hutchinson M.I."/>
            <person name="Powell A.J."/>
            <person name="Barry K."/>
            <person name="Miller A.N."/>
            <person name="Grigoriev I.V."/>
            <person name="Debuchy R."/>
            <person name="Gladieux P."/>
            <person name="Thoren M.H."/>
            <person name="Johannesson H."/>
        </authorList>
    </citation>
    <scope>NUCLEOTIDE SEQUENCE</scope>
    <source>
        <strain evidence="2">CBS 990.96</strain>
    </source>
</reference>
<dbReference type="Proteomes" id="UP001301958">
    <property type="component" value="Unassembled WGS sequence"/>
</dbReference>
<protein>
    <submittedName>
        <fullName evidence="2">Uncharacterized protein</fullName>
    </submittedName>
</protein>
<proteinExistence type="predicted"/>
<organism evidence="2 3">
    <name type="scientific">Podospora fimiseda</name>
    <dbReference type="NCBI Taxonomy" id="252190"/>
    <lineage>
        <taxon>Eukaryota</taxon>
        <taxon>Fungi</taxon>
        <taxon>Dikarya</taxon>
        <taxon>Ascomycota</taxon>
        <taxon>Pezizomycotina</taxon>
        <taxon>Sordariomycetes</taxon>
        <taxon>Sordariomycetidae</taxon>
        <taxon>Sordariales</taxon>
        <taxon>Podosporaceae</taxon>
        <taxon>Podospora</taxon>
    </lineage>
</organism>
<reference evidence="2" key="1">
    <citation type="journal article" date="2023" name="Mol. Phylogenet. Evol.">
        <title>Genome-scale phylogeny and comparative genomics of the fungal order Sordariales.</title>
        <authorList>
            <person name="Hensen N."/>
            <person name="Bonometti L."/>
            <person name="Westerberg I."/>
            <person name="Brannstrom I.O."/>
            <person name="Guillou S."/>
            <person name="Cros-Aarteil S."/>
            <person name="Calhoun S."/>
            <person name="Haridas S."/>
            <person name="Kuo A."/>
            <person name="Mondo S."/>
            <person name="Pangilinan J."/>
            <person name="Riley R."/>
            <person name="LaButti K."/>
            <person name="Andreopoulos B."/>
            <person name="Lipzen A."/>
            <person name="Chen C."/>
            <person name="Yan M."/>
            <person name="Daum C."/>
            <person name="Ng V."/>
            <person name="Clum A."/>
            <person name="Steindorff A."/>
            <person name="Ohm R.A."/>
            <person name="Martin F."/>
            <person name="Silar P."/>
            <person name="Natvig D.O."/>
            <person name="Lalanne C."/>
            <person name="Gautier V."/>
            <person name="Ament-Velasquez S.L."/>
            <person name="Kruys A."/>
            <person name="Hutchinson M.I."/>
            <person name="Powell A.J."/>
            <person name="Barry K."/>
            <person name="Miller A.N."/>
            <person name="Grigoriev I.V."/>
            <person name="Debuchy R."/>
            <person name="Gladieux P."/>
            <person name="Hiltunen Thoren M."/>
            <person name="Johannesson H."/>
        </authorList>
    </citation>
    <scope>NUCLEOTIDE SEQUENCE</scope>
    <source>
        <strain evidence="2">CBS 990.96</strain>
    </source>
</reference>
<name>A0AAN7BN01_9PEZI</name>
<keyword evidence="1" id="KW-0472">Membrane</keyword>
<gene>
    <name evidence="2" type="ORF">QBC38DRAFT_480544</name>
</gene>
<sequence>MPVICGKSEWLLSHTVLNRFFFFFFFLQLVRSMVSWRNALRSLASVRHGYPRPRRLRATGESKESRANSYPFLAYKRKR</sequence>
<evidence type="ECO:0000313" key="3">
    <source>
        <dbReference type="Proteomes" id="UP001301958"/>
    </source>
</evidence>
<comment type="caution">
    <text evidence="2">The sequence shown here is derived from an EMBL/GenBank/DDBJ whole genome shotgun (WGS) entry which is preliminary data.</text>
</comment>
<evidence type="ECO:0000256" key="1">
    <source>
        <dbReference type="SAM" id="Phobius"/>
    </source>
</evidence>
<keyword evidence="1" id="KW-0812">Transmembrane</keyword>
<dbReference type="AlphaFoldDB" id="A0AAN7BN01"/>
<accession>A0AAN7BN01</accession>
<keyword evidence="3" id="KW-1185">Reference proteome</keyword>
<keyword evidence="1" id="KW-1133">Transmembrane helix</keyword>
<evidence type="ECO:0000313" key="2">
    <source>
        <dbReference type="EMBL" id="KAK4226380.1"/>
    </source>
</evidence>